<comment type="caution">
    <text evidence="1">The sequence shown here is derived from an EMBL/GenBank/DDBJ whole genome shotgun (WGS) entry which is preliminary data.</text>
</comment>
<evidence type="ECO:0000313" key="1">
    <source>
        <dbReference type="EMBL" id="GFD30903.1"/>
    </source>
</evidence>
<feature type="non-terminal residue" evidence="1">
    <location>
        <position position="112"/>
    </location>
</feature>
<name>A0A699V9V8_TANCI</name>
<protein>
    <submittedName>
        <fullName evidence="1">Uncharacterized protein</fullName>
    </submittedName>
</protein>
<gene>
    <name evidence="1" type="ORF">Tci_902872</name>
</gene>
<dbReference type="AlphaFoldDB" id="A0A699V9V8"/>
<reference evidence="1" key="1">
    <citation type="journal article" date="2019" name="Sci. Rep.">
        <title>Draft genome of Tanacetum cinerariifolium, the natural source of mosquito coil.</title>
        <authorList>
            <person name="Yamashiro T."/>
            <person name="Shiraishi A."/>
            <person name="Satake H."/>
            <person name="Nakayama K."/>
        </authorList>
    </citation>
    <scope>NUCLEOTIDE SEQUENCE</scope>
</reference>
<organism evidence="1">
    <name type="scientific">Tanacetum cinerariifolium</name>
    <name type="common">Dalmatian daisy</name>
    <name type="synonym">Chrysanthemum cinerariifolium</name>
    <dbReference type="NCBI Taxonomy" id="118510"/>
    <lineage>
        <taxon>Eukaryota</taxon>
        <taxon>Viridiplantae</taxon>
        <taxon>Streptophyta</taxon>
        <taxon>Embryophyta</taxon>
        <taxon>Tracheophyta</taxon>
        <taxon>Spermatophyta</taxon>
        <taxon>Magnoliopsida</taxon>
        <taxon>eudicotyledons</taxon>
        <taxon>Gunneridae</taxon>
        <taxon>Pentapetalae</taxon>
        <taxon>asterids</taxon>
        <taxon>campanulids</taxon>
        <taxon>Asterales</taxon>
        <taxon>Asteraceae</taxon>
        <taxon>Asteroideae</taxon>
        <taxon>Anthemideae</taxon>
        <taxon>Anthemidinae</taxon>
        <taxon>Tanacetum</taxon>
    </lineage>
</organism>
<dbReference type="EMBL" id="BKCJ011408615">
    <property type="protein sequence ID" value="GFD30903.1"/>
    <property type="molecule type" value="Genomic_DNA"/>
</dbReference>
<sequence>MGLDFGGDYYPARFGWQGNFGQVNSETLPDANTEQSQVAVAYPVLNIQYGSESMRTEFIRSLGGAARPELYGSRALQGRVAGIRIRGLASNAAPASPMAMAKMADGAALNEV</sequence>
<proteinExistence type="predicted"/>
<accession>A0A699V9V8</accession>